<reference evidence="10" key="1">
    <citation type="journal article" date="2019" name="Int. J. Syst. Evol. Microbiol.">
        <title>The Global Catalogue of Microorganisms (GCM) 10K type strain sequencing project: providing services to taxonomists for standard genome sequencing and annotation.</title>
        <authorList>
            <consortium name="The Broad Institute Genomics Platform"/>
            <consortium name="The Broad Institute Genome Sequencing Center for Infectious Disease"/>
            <person name="Wu L."/>
            <person name="Ma J."/>
        </authorList>
    </citation>
    <scope>NUCLEOTIDE SEQUENCE [LARGE SCALE GENOMIC DNA]</scope>
    <source>
        <strain evidence="10">CGMCC 4.7204</strain>
    </source>
</reference>
<dbReference type="InterPro" id="IPR010080">
    <property type="entry name" value="Thioester_reductase-like_dom"/>
</dbReference>
<dbReference type="Pfam" id="PF00550">
    <property type="entry name" value="PP-binding"/>
    <property type="match status" value="1"/>
</dbReference>
<evidence type="ECO:0000256" key="6">
    <source>
        <dbReference type="SAM" id="MobiDB-lite"/>
    </source>
</evidence>
<dbReference type="Pfam" id="PF07993">
    <property type="entry name" value="NAD_binding_4"/>
    <property type="match status" value="1"/>
</dbReference>
<dbReference type="InterPro" id="IPR014031">
    <property type="entry name" value="Ketoacyl_synth_C"/>
</dbReference>
<evidence type="ECO:0000313" key="9">
    <source>
        <dbReference type="EMBL" id="MFC4127898.1"/>
    </source>
</evidence>
<dbReference type="Gene3D" id="1.10.1200.10">
    <property type="entry name" value="ACP-like"/>
    <property type="match status" value="1"/>
</dbReference>
<dbReference type="PROSITE" id="PS52019">
    <property type="entry name" value="PKS_MFAS_DH"/>
    <property type="match status" value="1"/>
</dbReference>
<dbReference type="InterPro" id="IPR049551">
    <property type="entry name" value="PKS_DH_C"/>
</dbReference>
<dbReference type="InterPro" id="IPR016039">
    <property type="entry name" value="Thiolase-like"/>
</dbReference>
<dbReference type="SUPFAM" id="SSF51735">
    <property type="entry name" value="NAD(P)-binding Rossmann-fold domains"/>
    <property type="match status" value="1"/>
</dbReference>
<dbReference type="InterPro" id="IPR020841">
    <property type="entry name" value="PKS_Beta-ketoAc_synthase_dom"/>
</dbReference>
<feature type="active site" description="Proton acceptor; for dehydratase activity" evidence="5">
    <location>
        <position position="861"/>
    </location>
</feature>
<dbReference type="InterPro" id="IPR049552">
    <property type="entry name" value="PKS_DH_N"/>
</dbReference>
<evidence type="ECO:0000256" key="4">
    <source>
        <dbReference type="ARBA" id="ARBA00023268"/>
    </source>
</evidence>
<dbReference type="SMART" id="SM00825">
    <property type="entry name" value="PKS_KS"/>
    <property type="match status" value="1"/>
</dbReference>
<dbReference type="PANTHER" id="PTHR43775:SF37">
    <property type="entry name" value="SI:DKEY-61P9.11"/>
    <property type="match status" value="1"/>
</dbReference>
<name>A0ABV8LBM0_9NOCA</name>
<feature type="region of interest" description="C-terminal hotdog fold" evidence="5">
    <location>
        <begin position="966"/>
        <end position="1116"/>
    </location>
</feature>
<dbReference type="InterPro" id="IPR042104">
    <property type="entry name" value="PKS_dehydratase_sf"/>
</dbReference>
<dbReference type="InterPro" id="IPR016035">
    <property type="entry name" value="Acyl_Trfase/lysoPLipase"/>
</dbReference>
<dbReference type="InterPro" id="IPR032821">
    <property type="entry name" value="PKS_assoc"/>
</dbReference>
<evidence type="ECO:0000259" key="8">
    <source>
        <dbReference type="PROSITE" id="PS52019"/>
    </source>
</evidence>
<evidence type="ECO:0000259" key="7">
    <source>
        <dbReference type="PROSITE" id="PS52004"/>
    </source>
</evidence>
<dbReference type="Gene3D" id="1.10.1240.100">
    <property type="match status" value="1"/>
</dbReference>
<dbReference type="Pfam" id="PF00109">
    <property type="entry name" value="ketoacyl-synt"/>
    <property type="match status" value="1"/>
</dbReference>
<dbReference type="Pfam" id="PF21089">
    <property type="entry name" value="PKS_DH_N"/>
    <property type="match status" value="1"/>
</dbReference>
<dbReference type="InterPro" id="IPR020807">
    <property type="entry name" value="PKS_DH"/>
</dbReference>
<evidence type="ECO:0000313" key="10">
    <source>
        <dbReference type="Proteomes" id="UP001595767"/>
    </source>
</evidence>
<keyword evidence="1" id="KW-0596">Phosphopantetheine</keyword>
<keyword evidence="4" id="KW-0511">Multifunctional enzyme</keyword>
<dbReference type="Gene3D" id="3.40.47.10">
    <property type="match status" value="1"/>
</dbReference>
<dbReference type="Gene3D" id="3.30.70.3290">
    <property type="match status" value="1"/>
</dbReference>
<dbReference type="InterPro" id="IPR018201">
    <property type="entry name" value="Ketoacyl_synth_AS"/>
</dbReference>
<evidence type="ECO:0000256" key="1">
    <source>
        <dbReference type="ARBA" id="ARBA00022450"/>
    </source>
</evidence>
<accession>A0ABV8LBM0</accession>
<dbReference type="InterPro" id="IPR013120">
    <property type="entry name" value="FAR_NAD-bd"/>
</dbReference>
<dbReference type="InterPro" id="IPR014043">
    <property type="entry name" value="Acyl_transferase_dom"/>
</dbReference>
<dbReference type="EMBL" id="JBHSBA010000015">
    <property type="protein sequence ID" value="MFC4127898.1"/>
    <property type="molecule type" value="Genomic_DNA"/>
</dbReference>
<feature type="compositionally biased region" description="Low complexity" evidence="6">
    <location>
        <begin position="1267"/>
        <end position="1278"/>
    </location>
</feature>
<dbReference type="RefSeq" id="WP_378553616.1">
    <property type="nucleotide sequence ID" value="NZ_JBHSBA010000015.1"/>
</dbReference>
<dbReference type="InterPro" id="IPR009081">
    <property type="entry name" value="PP-bd_ACP"/>
</dbReference>
<dbReference type="SUPFAM" id="SSF47336">
    <property type="entry name" value="ACP-like"/>
    <property type="match status" value="1"/>
</dbReference>
<dbReference type="Gene3D" id="3.40.50.720">
    <property type="entry name" value="NAD(P)-binding Rossmann-like Domain"/>
    <property type="match status" value="1"/>
</dbReference>
<dbReference type="Pfam" id="PF14765">
    <property type="entry name" value="PS-DH"/>
    <property type="match status" value="1"/>
</dbReference>
<dbReference type="PANTHER" id="PTHR43775">
    <property type="entry name" value="FATTY ACID SYNTHASE"/>
    <property type="match status" value="1"/>
</dbReference>
<dbReference type="InterPro" id="IPR049900">
    <property type="entry name" value="PKS_mFAS_DH"/>
</dbReference>
<feature type="active site" description="Proton donor; for dehydratase activity" evidence="5">
    <location>
        <position position="1028"/>
    </location>
</feature>
<evidence type="ECO:0000256" key="3">
    <source>
        <dbReference type="ARBA" id="ARBA00022679"/>
    </source>
</evidence>
<evidence type="ECO:0000256" key="5">
    <source>
        <dbReference type="PROSITE-ProRule" id="PRU01363"/>
    </source>
</evidence>
<comment type="caution">
    <text evidence="9">The sequence shown here is derived from an EMBL/GenBank/DDBJ whole genome shotgun (WGS) entry which is preliminary data.</text>
</comment>
<dbReference type="SUPFAM" id="SSF53901">
    <property type="entry name" value="Thiolase-like"/>
    <property type="match status" value="1"/>
</dbReference>
<feature type="region of interest" description="N-terminal hotdog fold" evidence="5">
    <location>
        <begin position="830"/>
        <end position="950"/>
    </location>
</feature>
<dbReference type="Gene3D" id="3.10.129.110">
    <property type="entry name" value="Polyketide synthase dehydratase"/>
    <property type="match status" value="1"/>
</dbReference>
<feature type="region of interest" description="Disordered" evidence="6">
    <location>
        <begin position="1226"/>
        <end position="1278"/>
    </location>
</feature>
<dbReference type="CDD" id="cd00833">
    <property type="entry name" value="PKS"/>
    <property type="match status" value="1"/>
</dbReference>
<organism evidence="9 10">
    <name type="scientific">Nocardia rhizosphaerae</name>
    <dbReference type="NCBI Taxonomy" id="1691571"/>
    <lineage>
        <taxon>Bacteria</taxon>
        <taxon>Bacillati</taxon>
        <taxon>Actinomycetota</taxon>
        <taxon>Actinomycetes</taxon>
        <taxon>Mycobacteriales</taxon>
        <taxon>Nocardiaceae</taxon>
        <taxon>Nocardia</taxon>
    </lineage>
</organism>
<evidence type="ECO:0000256" key="2">
    <source>
        <dbReference type="ARBA" id="ARBA00022553"/>
    </source>
</evidence>
<feature type="domain" description="Ketosynthase family 3 (KS3)" evidence="7">
    <location>
        <begin position="43"/>
        <end position="468"/>
    </location>
</feature>
<feature type="domain" description="PKS/mFAS DH" evidence="8">
    <location>
        <begin position="830"/>
        <end position="1116"/>
    </location>
</feature>
<dbReference type="Pfam" id="PF00698">
    <property type="entry name" value="Acyl_transf_1"/>
    <property type="match status" value="1"/>
</dbReference>
<dbReference type="PROSITE" id="PS52004">
    <property type="entry name" value="KS3_2"/>
    <property type="match status" value="1"/>
</dbReference>
<dbReference type="NCBIfam" id="TIGR01746">
    <property type="entry name" value="Thioester-redct"/>
    <property type="match status" value="1"/>
</dbReference>
<keyword evidence="10" id="KW-1185">Reference proteome</keyword>
<dbReference type="Pfam" id="PF02801">
    <property type="entry name" value="Ketoacyl-synt_C"/>
    <property type="match status" value="1"/>
</dbReference>
<dbReference type="InterPro" id="IPR036736">
    <property type="entry name" value="ACP-like_sf"/>
</dbReference>
<dbReference type="PROSITE" id="PS00606">
    <property type="entry name" value="KS3_1"/>
    <property type="match status" value="1"/>
</dbReference>
<dbReference type="SUPFAM" id="SSF52151">
    <property type="entry name" value="FabD/lysophospholipase-like"/>
    <property type="match status" value="1"/>
</dbReference>
<dbReference type="CDD" id="cd05235">
    <property type="entry name" value="SDR_e1"/>
    <property type="match status" value="1"/>
</dbReference>
<dbReference type="InterPro" id="IPR036291">
    <property type="entry name" value="NAD(P)-bd_dom_sf"/>
</dbReference>
<dbReference type="InterPro" id="IPR050091">
    <property type="entry name" value="PKS_NRPS_Biosynth_Enz"/>
</dbReference>
<dbReference type="Proteomes" id="UP001595767">
    <property type="component" value="Unassembled WGS sequence"/>
</dbReference>
<dbReference type="Pfam" id="PF16197">
    <property type="entry name" value="KAsynt_C_assoc"/>
    <property type="match status" value="1"/>
</dbReference>
<dbReference type="SMART" id="SM00826">
    <property type="entry name" value="PKS_DH"/>
    <property type="match status" value="1"/>
</dbReference>
<keyword evidence="3" id="KW-0808">Transferase</keyword>
<keyword evidence="2" id="KW-0597">Phosphoprotein</keyword>
<protein>
    <submittedName>
        <fullName evidence="9">Thioester reductase domain-containing protein</fullName>
    </submittedName>
</protein>
<dbReference type="Gene3D" id="3.40.366.10">
    <property type="entry name" value="Malonyl-Coenzyme A Acyl Carrier Protein, domain 2"/>
    <property type="match status" value="1"/>
</dbReference>
<proteinExistence type="predicted"/>
<sequence length="1640" mass="170973">MTTESLNRPATPGGADREDIVRRALLELRSTKRELARARAQLTEPIAIIGIGCRFPGGVVGPDEFWDLLASAGSGICEVPADRWDLDAIFDPDPAAAGRTYSRHGGFLDSVAAFDAGLFGISAREAEAMDPQHRLVLEVGWSALEHAGIAPDSLRGSATGVFVGMGPSDYAYAGLSATGLGGVDAYAATGNAANFGANRLSYALGLGGPSVVVDTACSSSLVALHLACASLRSGESDLALVGGVNVMVSPATTMALSKARMLSVSGQCRTFDAGADGYVRGEGCGVVVLKRVSAAVSDGDRILAVVKGTAVNQDGRSAGITVPNGRAQQEVVRAALRRAGVTGGEVGYVEAHGTGTPLGDPIEVRALAAVLGAGRPMDDPVVIGSVKTNIGHLEAAAGIAGLIKTALIMDRAMIPAQRNLVALNPHVDWASLPVRVVAESTGWTGDERIAGVSSFGFGGTNAHAVLAAAPAPAEPRPVSSTPKPVVVKLAGNTEAAVADSARLLAGFLDRHAELGPAEVAWTADTGRADLPERTAVVAATRTELLAGLRAVAAGEPGSAVLSGRRTDAPPRIAFNIADGPGHRAGVLGGVYGHDPAATAAADSVAEATGFPLEVLLSDTAEHRRRIAEPDVDRLACYLISVALGAWWRARGIEPELVIGSGIGEYAAGAVAGVFSVADGARLVDGRATDPDTAALELRPPAVDLVLADRPGLDPAHFTSPAFWAALDPAPAGSDQPSIGAIVEEPTLVIDLGAATRPTGGERVHVASLDGADPARALAAAVATVWCAGAAIDWRVATARPARPVGLPTYPFQRQRYWPIGSAQTPVLSERPLCPRFTALATGGLVAETTLSVANLPFLVEHLVHGEYVVPGVVFIELILRVGAQQLGADVGIDSLQLHRPLVLRPAAVATVQISVTGTGGDSTVAVYSRGTDGGWHQHVTAAVSAVVDTSSVRLPRLGEPDPARPTRTFDTTAFYADFWHPRFRLGPSFQLIDDARGGLGHATATFTPPGPGTRGVAAGVRPELLLLDAAVQLVALAADDPGAAPSPDRPLRLGTGYRRMAMRTSTPTGQVRATARAETGPNGQIVGDVVLYDADGTALGYLEGVSFAQVGPAMLDRMAAAVHTGDAPAVAKPRMDTGELARLARTERVARTLGFLRAALAGITKNSEDTFAPTESLVERLDSLMLIELKDRVEYGFSLELDTETMFDAGSLDGLAGWIADQFPTAPQVREPDAPSAASAPTRRRGRSRIMTVDQMSAKAQLPPEITATGPTDPDAPAATLLTGATGFVGAHLLDELLTTTDDLVICLVRADDELHAGERIVANLTKYGLDATTHRDRIVPLVGDLAQPRFGLSDAAFTAVHGMIGQILHCGGMVKWTYPYDGLASANVDGTVEVLRLATLAAPRPVHFISTVGVFSSRSYTAETVTETAELDTSGPLAVGYAQSKWVAEKLVRIAYERGVPTTIHRINTGGDSATGAFNRQDHLSLMIKGCVEAAIAPISAPMPLQPAPIDYVARGIVALTRAEAAIGGTYHLVHPQQLGWTELFDHLAEYGFPCTAMPFDQWRERVVNRRAGTMALVGLTPFLHESVDDVRLPFSESALTRSILEPLGIVCPPLDRALIHRYLDAFVAAGFVPAPTQR</sequence>
<dbReference type="InterPro" id="IPR014030">
    <property type="entry name" value="Ketoacyl_synth_N"/>
</dbReference>
<gene>
    <name evidence="9" type="ORF">ACFOW8_23515</name>
</gene>
<dbReference type="InterPro" id="IPR001227">
    <property type="entry name" value="Ac_transferase_dom_sf"/>
</dbReference>